<dbReference type="NCBIfam" id="TIGR01411">
    <property type="entry name" value="tatAE"/>
    <property type="match status" value="1"/>
</dbReference>
<comment type="caution">
    <text evidence="10">The sequence shown here is derived from an EMBL/GenBank/DDBJ whole genome shotgun (WGS) entry which is preliminary data.</text>
</comment>
<comment type="subcellular location">
    <subcellularLocation>
        <location evidence="1 9">Cell membrane</location>
        <topology evidence="1 9">Single-pass membrane protein</topology>
    </subcellularLocation>
</comment>
<accession>A0A1E5Q5R5</accession>
<dbReference type="OrthoDB" id="7161179at2"/>
<dbReference type="STRING" id="28181.BEN30_13145"/>
<keyword evidence="4 9" id="KW-0812">Transmembrane</keyword>
<sequence>MGVMGIWQWVIVLAIVLLLFGGRGKISGLMGDFGKGLKSFKKGMKDGEEEDAPVAKSEAIEEKKSAVVDAKTEDKDKA</sequence>
<keyword evidence="2 9" id="KW-0813">Transport</keyword>
<comment type="similarity">
    <text evidence="9">Belongs to the TatA/E family.</text>
</comment>
<comment type="subunit">
    <text evidence="9">The Tat system comprises two distinct complexes: a TatABC complex, containing multiple copies of TatA, TatB and TatC subunits, and a separate TatA complex, containing only TatA subunits. Substrates initially bind to the TatABC complex, which probably triggers association of the separate TatA complex to form the active translocon.</text>
</comment>
<protein>
    <recommendedName>
        <fullName evidence="9">Sec-independent protein translocase protein TatA</fullName>
    </recommendedName>
</protein>
<dbReference type="InterPro" id="IPR006312">
    <property type="entry name" value="TatA/E"/>
</dbReference>
<gene>
    <name evidence="9" type="primary">tatA</name>
    <name evidence="10" type="ORF">BEN30_13145</name>
</gene>
<keyword evidence="11" id="KW-1185">Reference proteome</keyword>
<dbReference type="Gene3D" id="1.20.5.3310">
    <property type="match status" value="1"/>
</dbReference>
<evidence type="ECO:0000313" key="10">
    <source>
        <dbReference type="EMBL" id="OEJ65946.1"/>
    </source>
</evidence>
<dbReference type="GO" id="GO:0033281">
    <property type="term" value="C:TAT protein transport complex"/>
    <property type="evidence" value="ECO:0007669"/>
    <property type="project" value="UniProtKB-UniRule"/>
</dbReference>
<keyword evidence="8 9" id="KW-0472">Membrane</keyword>
<dbReference type="RefSeq" id="WP_069958527.1">
    <property type="nucleotide sequence ID" value="NZ_MCGG01000042.1"/>
</dbReference>
<dbReference type="InterPro" id="IPR003369">
    <property type="entry name" value="TatA/B/E"/>
</dbReference>
<reference evidence="11" key="1">
    <citation type="submission" date="2016-07" db="EMBL/GenBank/DDBJ databases">
        <authorList>
            <person name="Florea S."/>
            <person name="Webb J.S."/>
            <person name="Jaromczyk J."/>
            <person name="Schardl C.L."/>
        </authorList>
    </citation>
    <scope>NUCLEOTIDE SEQUENCE [LARGE SCALE GENOMIC DNA]</scope>
    <source>
        <strain evidence="11">MV-1</strain>
    </source>
</reference>
<dbReference type="AlphaFoldDB" id="A0A1E5Q5R5"/>
<evidence type="ECO:0000256" key="9">
    <source>
        <dbReference type="HAMAP-Rule" id="MF_00236"/>
    </source>
</evidence>
<keyword evidence="3 9" id="KW-1003">Cell membrane</keyword>
<evidence type="ECO:0000256" key="6">
    <source>
        <dbReference type="ARBA" id="ARBA00022989"/>
    </source>
</evidence>
<keyword evidence="5 9" id="KW-0653">Protein transport</keyword>
<keyword evidence="7 9" id="KW-0811">Translocation</keyword>
<organism evidence="10 11">
    <name type="scientific">Magnetovibrio blakemorei</name>
    <dbReference type="NCBI Taxonomy" id="28181"/>
    <lineage>
        <taxon>Bacteria</taxon>
        <taxon>Pseudomonadati</taxon>
        <taxon>Pseudomonadota</taxon>
        <taxon>Alphaproteobacteria</taxon>
        <taxon>Rhodospirillales</taxon>
        <taxon>Magnetovibrionaceae</taxon>
        <taxon>Magnetovibrio</taxon>
    </lineage>
</organism>
<dbReference type="Pfam" id="PF02416">
    <property type="entry name" value="TatA_B_E"/>
    <property type="match status" value="1"/>
</dbReference>
<feature type="transmembrane region" description="Helical" evidence="9">
    <location>
        <begin position="6"/>
        <end position="22"/>
    </location>
</feature>
<proteinExistence type="inferred from homology"/>
<evidence type="ECO:0000256" key="5">
    <source>
        <dbReference type="ARBA" id="ARBA00022927"/>
    </source>
</evidence>
<dbReference type="GO" id="GO:0043953">
    <property type="term" value="P:protein transport by the Tat complex"/>
    <property type="evidence" value="ECO:0007669"/>
    <property type="project" value="UniProtKB-UniRule"/>
</dbReference>
<keyword evidence="6 9" id="KW-1133">Transmembrane helix</keyword>
<dbReference type="GO" id="GO:0008320">
    <property type="term" value="F:protein transmembrane transporter activity"/>
    <property type="evidence" value="ECO:0007669"/>
    <property type="project" value="UniProtKB-UniRule"/>
</dbReference>
<dbReference type="HAMAP" id="MF_00236">
    <property type="entry name" value="TatA_E"/>
    <property type="match status" value="1"/>
</dbReference>
<evidence type="ECO:0000256" key="1">
    <source>
        <dbReference type="ARBA" id="ARBA00004162"/>
    </source>
</evidence>
<dbReference type="NCBIfam" id="NF001940">
    <property type="entry name" value="PRK00720.1"/>
    <property type="match status" value="1"/>
</dbReference>
<evidence type="ECO:0000256" key="8">
    <source>
        <dbReference type="ARBA" id="ARBA00023136"/>
    </source>
</evidence>
<evidence type="ECO:0000256" key="7">
    <source>
        <dbReference type="ARBA" id="ARBA00023010"/>
    </source>
</evidence>
<dbReference type="Proteomes" id="UP000095347">
    <property type="component" value="Unassembled WGS sequence"/>
</dbReference>
<comment type="function">
    <text evidence="9">Part of the twin-arginine translocation (Tat) system that transports large folded proteins containing a characteristic twin-arginine motif in their signal peptide across membranes. TatA could form the protein-conducting channel of the Tat system.</text>
</comment>
<evidence type="ECO:0000313" key="11">
    <source>
        <dbReference type="Proteomes" id="UP000095347"/>
    </source>
</evidence>
<evidence type="ECO:0000256" key="2">
    <source>
        <dbReference type="ARBA" id="ARBA00022448"/>
    </source>
</evidence>
<dbReference type="PANTHER" id="PTHR42982:SF1">
    <property type="entry name" value="SEC-INDEPENDENT PROTEIN TRANSLOCASE PROTEIN TATA"/>
    <property type="match status" value="1"/>
</dbReference>
<dbReference type="PANTHER" id="PTHR42982">
    <property type="entry name" value="SEC-INDEPENDENT PROTEIN TRANSLOCASE PROTEIN TATA"/>
    <property type="match status" value="1"/>
</dbReference>
<evidence type="ECO:0000256" key="3">
    <source>
        <dbReference type="ARBA" id="ARBA00022475"/>
    </source>
</evidence>
<evidence type="ECO:0000256" key="4">
    <source>
        <dbReference type="ARBA" id="ARBA00022692"/>
    </source>
</evidence>
<name>A0A1E5Q5R5_9PROT</name>
<dbReference type="EMBL" id="MCGG01000042">
    <property type="protein sequence ID" value="OEJ65946.1"/>
    <property type="molecule type" value="Genomic_DNA"/>
</dbReference>